<dbReference type="Proteomes" id="UP000000270">
    <property type="component" value="Chromosome"/>
</dbReference>
<dbReference type="InterPro" id="IPR017536">
    <property type="entry name" value="Glutamine_synthetase_typeIII"/>
</dbReference>
<evidence type="ECO:0000256" key="5">
    <source>
        <dbReference type="ARBA" id="ARBA00022840"/>
    </source>
</evidence>
<dbReference type="GO" id="GO:0005524">
    <property type="term" value="F:ATP binding"/>
    <property type="evidence" value="ECO:0007669"/>
    <property type="project" value="UniProtKB-KW"/>
</dbReference>
<dbReference type="PROSITE" id="PS51987">
    <property type="entry name" value="GS_CATALYTIC"/>
    <property type="match status" value="1"/>
</dbReference>
<evidence type="ECO:0000256" key="3">
    <source>
        <dbReference type="ARBA" id="ARBA00022598"/>
    </source>
</evidence>
<comment type="function">
    <text evidence="2">Catalyzes the ATP-dependent biosynthesis of glutamine from glutamate and ammonia.</text>
</comment>
<dbReference type="PROSITE" id="PS00181">
    <property type="entry name" value="GLNA_ATP"/>
    <property type="match status" value="1"/>
</dbReference>
<evidence type="ECO:0000313" key="12">
    <source>
        <dbReference type="EMBL" id="BAF87497.1"/>
    </source>
</evidence>
<dbReference type="Gene3D" id="3.10.20.70">
    <property type="entry name" value="Glutamine synthetase, N-terminal domain"/>
    <property type="match status" value="1"/>
</dbReference>
<dbReference type="HOGENOM" id="CLU_017290_1_3_5"/>
<dbReference type="GO" id="GO:0006542">
    <property type="term" value="P:glutamine biosynthetic process"/>
    <property type="evidence" value="ECO:0007669"/>
    <property type="project" value="InterPro"/>
</dbReference>
<keyword evidence="4" id="KW-0547">Nucleotide-binding</keyword>
<dbReference type="AlphaFoldDB" id="A8HXG6"/>
<protein>
    <submittedName>
        <fullName evidence="12">Glutamine synthetase III</fullName>
    </submittedName>
</protein>
<dbReference type="STRING" id="438753.AZC_1499"/>
<organism evidence="12 13">
    <name type="scientific">Azorhizobium caulinodans (strain ATCC 43989 / DSM 5975 / JCM 20966 / LMG 6465 / NBRC 14845 / NCIMB 13405 / ORS 571)</name>
    <dbReference type="NCBI Taxonomy" id="438753"/>
    <lineage>
        <taxon>Bacteria</taxon>
        <taxon>Pseudomonadati</taxon>
        <taxon>Pseudomonadota</taxon>
        <taxon>Alphaproteobacteria</taxon>
        <taxon>Hyphomicrobiales</taxon>
        <taxon>Xanthobacteraceae</taxon>
        <taxon>Azorhizobium</taxon>
    </lineage>
</organism>
<reference evidence="12 13" key="6">
    <citation type="journal article" date="2011" name="Appl. Environ. Microbiol.">
        <title>Involvement of the azorhizobial chromosome partition gene (parA) in the onset of bacteroid differentiation during Sesbania rostrata stem nodule development.</title>
        <authorList>
            <person name="Liu CT."/>
            <person name="Lee KB."/>
            <person name="Wang YS."/>
            <person name="Peng MH."/>
            <person name="Lee KT."/>
            <person name="Suzuki S."/>
            <person name="Suzuki T."/>
            <person name="Oyaizu H."/>
        </authorList>
    </citation>
    <scope>NUCLEOTIDE SEQUENCE [LARGE SCALE GENOMIC DNA]</scope>
    <source>
        <strain evidence="13">ATCC 43989 / DSM 5975 / JCM 20966 / LMG 6465 / NBRC 14845 / NCIMB 13405 / ORS 571</strain>
    </source>
</reference>
<dbReference type="InterPro" id="IPR008146">
    <property type="entry name" value="Gln_synth_cat_dom"/>
</dbReference>
<keyword evidence="6" id="KW-0460">Magnesium</keyword>
<evidence type="ECO:0000256" key="9">
    <source>
        <dbReference type="RuleBase" id="RU000384"/>
    </source>
</evidence>
<dbReference type="SUPFAM" id="SSF55931">
    <property type="entry name" value="Glutamine synthetase/guanido kinase"/>
    <property type="match status" value="1"/>
</dbReference>
<dbReference type="SUPFAM" id="SSF54368">
    <property type="entry name" value="Glutamine synthetase, N-terminal domain"/>
    <property type="match status" value="1"/>
</dbReference>
<feature type="domain" description="GS catalytic" evidence="11">
    <location>
        <begin position="117"/>
        <end position="450"/>
    </location>
</feature>
<dbReference type="Gene3D" id="3.30.590.10">
    <property type="entry name" value="Glutamine synthetase/guanido kinase, catalytic domain"/>
    <property type="match status" value="1"/>
</dbReference>
<accession>A8HXG6</accession>
<dbReference type="InterPro" id="IPR014746">
    <property type="entry name" value="Gln_synth/guanido_kin_cat_dom"/>
</dbReference>
<evidence type="ECO:0000256" key="1">
    <source>
        <dbReference type="ARBA" id="ARBA00001946"/>
    </source>
</evidence>
<keyword evidence="13" id="KW-1185">Reference proteome</keyword>
<reference evidence="12 13" key="3">
    <citation type="journal article" date="2008" name="BMC Genomics">
        <title>The genome of the versatile nitrogen fixer Azorhizobium caulinodans ORS571.</title>
        <authorList>
            <person name="Lee KB."/>
            <person name="Backer P.D."/>
            <person name="Aono T."/>
            <person name="Liu CT."/>
            <person name="Suzuki S."/>
            <person name="Suzuki T."/>
            <person name="Kaneko T."/>
            <person name="Yamada M."/>
            <person name="Tabata S."/>
            <person name="Kupfer D.M."/>
            <person name="Najar F.Z."/>
            <person name="Wiley G.B."/>
            <person name="Roe B."/>
            <person name="Binnewies T.T."/>
            <person name="Ussery D.W."/>
            <person name="D'Haeze W."/>
            <person name="Herder J.D."/>
            <person name="Gevers D."/>
            <person name="Vereecke D."/>
            <person name="Holsters M."/>
            <person name="Oyaizu H."/>
        </authorList>
    </citation>
    <scope>NUCLEOTIDE SEQUENCE [LARGE SCALE GENOMIC DNA]</scope>
    <source>
        <strain evidence="13">ATCC 43989 / DSM 5975 / JCM 20966 / LMG 6465 / NBRC 14845 / NCIMB 13405 / ORS 571</strain>
    </source>
</reference>
<comment type="cofactor">
    <cofactor evidence="1">
        <name>Mg(2+)</name>
        <dbReference type="ChEBI" id="CHEBI:18420"/>
    </cofactor>
</comment>
<dbReference type="Pfam" id="PF00120">
    <property type="entry name" value="Gln-synt_C"/>
    <property type="match status" value="1"/>
</dbReference>
<dbReference type="GO" id="GO:0004356">
    <property type="term" value="F:glutamine synthetase activity"/>
    <property type="evidence" value="ECO:0007669"/>
    <property type="project" value="InterPro"/>
</dbReference>
<dbReference type="RefSeq" id="WP_012170027.1">
    <property type="nucleotide sequence ID" value="NC_009937.1"/>
</dbReference>
<evidence type="ECO:0000259" key="11">
    <source>
        <dbReference type="PROSITE" id="PS51987"/>
    </source>
</evidence>
<evidence type="ECO:0000256" key="4">
    <source>
        <dbReference type="ARBA" id="ARBA00022741"/>
    </source>
</evidence>
<dbReference type="NCBIfam" id="TIGR03105">
    <property type="entry name" value="gln_synth_III"/>
    <property type="match status" value="1"/>
</dbReference>
<reference evidence="12 13" key="1">
    <citation type="journal article" date="2007" name="Appl. Environ. Microbiol.">
        <title>Rhizobial factors required for stem nodule maturation and maintenance in Sesbania rostrata-Azorhizobium caulinodans ORS571 symbiosis.</title>
        <authorList>
            <person name="Suzuki S."/>
            <person name="Aono T."/>
            <person name="Lee KB."/>
            <person name="Suzuki T."/>
            <person name="Liu CT."/>
            <person name="Miwa H."/>
            <person name="Wakao S."/>
            <person name="Iki T."/>
            <person name="Oyaizu H."/>
        </authorList>
    </citation>
    <scope>NUCLEOTIDE SEQUENCE [LARGE SCALE GENOMIC DNA]</scope>
    <source>
        <strain evidence="13">ATCC 43989 / DSM 5975 / JCM 20966 / LMG 6465 / NBRC 14845 / NCIMB 13405 / ORS 571</strain>
    </source>
</reference>
<dbReference type="PANTHER" id="PTHR43785:SF14">
    <property type="entry name" value="GLUTAMINE SYNTHETASE"/>
    <property type="match status" value="1"/>
</dbReference>
<evidence type="ECO:0000256" key="2">
    <source>
        <dbReference type="ARBA" id="ARBA00003117"/>
    </source>
</evidence>
<reference evidence="12 13" key="5">
    <citation type="journal article" date="2010" name="Appl. Environ. Microbiol.">
        <title>phrR-like gene praR of Azorhizobium caulinodans ORS571 is essential for symbiosis with Sesbania rostrata and is involved in expression of reb genes.</title>
        <authorList>
            <person name="Akiba N."/>
            <person name="Aono T."/>
            <person name="Toyazaki H."/>
            <person name="Sato S."/>
            <person name="Oyaizu H."/>
        </authorList>
    </citation>
    <scope>NUCLEOTIDE SEQUENCE [LARGE SCALE GENOMIC DNA]</scope>
    <source>
        <strain evidence="13">ATCC 43989 / DSM 5975 / JCM 20966 / LMG 6465 / NBRC 14845 / NCIMB 13405 / ORS 571</strain>
    </source>
</reference>
<comment type="similarity">
    <text evidence="8 9">Belongs to the glutamine synthetase family.</text>
</comment>
<dbReference type="PROSITE" id="PS51986">
    <property type="entry name" value="GS_BETA_GRASP"/>
    <property type="match status" value="1"/>
</dbReference>
<dbReference type="InterPro" id="IPR036651">
    <property type="entry name" value="Gln_synt_N_sf"/>
</dbReference>
<dbReference type="eggNOG" id="COG0174">
    <property type="taxonomic scope" value="Bacteria"/>
</dbReference>
<reference evidence="13" key="2">
    <citation type="submission" date="2007-04" db="EMBL/GenBank/DDBJ databases">
        <title>Complete genome sequence of the nitrogen-fixing bacterium Azorhizobium caulinodans ORS571.</title>
        <authorList>
            <person name="Lee K.B."/>
            <person name="Backer P.D."/>
            <person name="Aono T."/>
            <person name="Liu C.T."/>
            <person name="Suzuki S."/>
            <person name="Suzuki T."/>
            <person name="Kaneko T."/>
            <person name="Yamada M."/>
            <person name="Tabata S."/>
            <person name="Kupfer D.M."/>
            <person name="Najar F.Z."/>
            <person name="Wiley G.B."/>
            <person name="Roe B."/>
            <person name="Binnewies T."/>
            <person name="Ussery D."/>
            <person name="Vereecke D."/>
            <person name="Gevers D."/>
            <person name="Holsters M."/>
            <person name="Oyaizu H."/>
        </authorList>
    </citation>
    <scope>NUCLEOTIDE SEQUENCE [LARGE SCALE GENOMIC DNA]</scope>
    <source>
        <strain evidence="13">ATCC 43989 / DSM 5975 / JCM 20966 / LMG 6465 / NBRC 14845 / NCIMB 13405 / ORS 571</strain>
    </source>
</reference>
<evidence type="ECO:0000256" key="6">
    <source>
        <dbReference type="ARBA" id="ARBA00022842"/>
    </source>
</evidence>
<reference evidence="12 13" key="4">
    <citation type="journal article" date="2009" name="Appl. Environ. Microbiol.">
        <title>Comparative genome-wide transcriptional profiling of Azorhizobium caulinodans ORS571 grown under free-living and symbiotic conditions.</title>
        <authorList>
            <person name="Tsukada S."/>
            <person name="Aono T."/>
            <person name="Akiba N."/>
            <person name="Lee KB."/>
            <person name="Liu CT."/>
            <person name="Toyazaki H."/>
            <person name="Oyaizu H."/>
        </authorList>
    </citation>
    <scope>NUCLEOTIDE SEQUENCE [LARGE SCALE GENOMIC DNA]</scope>
    <source>
        <strain evidence="13">ATCC 43989 / DSM 5975 / JCM 20966 / LMG 6465 / NBRC 14845 / NCIMB 13405 / ORS 571</strain>
    </source>
</reference>
<keyword evidence="5" id="KW-0067">ATP-binding</keyword>
<evidence type="ECO:0000256" key="7">
    <source>
        <dbReference type="ARBA" id="ARBA00023231"/>
    </source>
</evidence>
<keyword evidence="3" id="KW-0436">Ligase</keyword>
<sequence>MARLPKQVKDAEGRASAASASLATIAQERGIKYFLISYVDLFGGLRAKLVPASAIEEMQKAGAGFAGFATWLDMSPADPDLFAVPDPSSLIQLPWNPEVGWLASDLVMDGKIVEQAPRSVLKAQLARAEALGYEMKSGVECEYFLISADGSAIHDGSDTAAKPCYDQSALMRQYGVIKEICDSMLQLGWGAYQNDHEDANGQFEMNWNYDNALITADRHVFFKYMVKSIAEKHGLRATFMPKPFINLTGSGCHVHVSLWKKGGNAFSDPKGELGVSQLGYHFIGGLIHNADALCALTNPTVNSYKRINAPRTISGATWAPNTVTYTGNNRTHMIRIPDAGRFEFRLADGAANPYLLQAGVLASGLDGIENERDPGKRLDINMYTEGHKVRGAKRLPLNLLDALRALEKSKVLKDSLGTALVDGYLKLKTEEWNAYSRHLTQWEREHTLDI</sequence>
<name>A8HXG6_AZOC5</name>
<feature type="domain" description="GS beta-grasp" evidence="10">
    <location>
        <begin position="29"/>
        <end position="111"/>
    </location>
</feature>
<evidence type="ECO:0000313" key="13">
    <source>
        <dbReference type="Proteomes" id="UP000000270"/>
    </source>
</evidence>
<dbReference type="PANTHER" id="PTHR43785">
    <property type="entry name" value="GAMMA-GLUTAMYLPUTRESCINE SYNTHETASE"/>
    <property type="match status" value="1"/>
</dbReference>
<gene>
    <name evidence="12" type="ordered locus">AZC_1499</name>
</gene>
<keyword evidence="7" id="KW-0535">Nitrogen fixation</keyword>
<dbReference type="InterPro" id="IPR008147">
    <property type="entry name" value="Gln_synt_N"/>
</dbReference>
<proteinExistence type="inferred from homology"/>
<dbReference type="InterPro" id="IPR027303">
    <property type="entry name" value="Gln_synth_gly_rich_site"/>
</dbReference>
<evidence type="ECO:0000256" key="8">
    <source>
        <dbReference type="PROSITE-ProRule" id="PRU01330"/>
    </source>
</evidence>
<dbReference type="EMBL" id="AP009384">
    <property type="protein sequence ID" value="BAF87497.1"/>
    <property type="molecule type" value="Genomic_DNA"/>
</dbReference>
<evidence type="ECO:0000259" key="10">
    <source>
        <dbReference type="PROSITE" id="PS51986"/>
    </source>
</evidence>
<dbReference type="SMART" id="SM01230">
    <property type="entry name" value="Gln-synt_C"/>
    <property type="match status" value="1"/>
</dbReference>
<dbReference type="KEGG" id="azc:AZC_1499"/>